<evidence type="ECO:0000313" key="6">
    <source>
        <dbReference type="EMBL" id="GAA5190523.1"/>
    </source>
</evidence>
<dbReference type="EMBL" id="BAABKK010000005">
    <property type="protein sequence ID" value="GAA5190523.1"/>
    <property type="molecule type" value="Genomic_DNA"/>
</dbReference>
<evidence type="ECO:0000256" key="3">
    <source>
        <dbReference type="ARBA" id="ARBA00023125"/>
    </source>
</evidence>
<dbReference type="SUPFAM" id="SSF47413">
    <property type="entry name" value="lambda repressor-like DNA-binding domains"/>
    <property type="match status" value="1"/>
</dbReference>
<dbReference type="InterPro" id="IPR028082">
    <property type="entry name" value="Peripla_BP_I"/>
</dbReference>
<organism evidence="6 7">
    <name type="scientific">Arthrobacter gyeryongensis</name>
    <dbReference type="NCBI Taxonomy" id="1650592"/>
    <lineage>
        <taxon>Bacteria</taxon>
        <taxon>Bacillati</taxon>
        <taxon>Actinomycetota</taxon>
        <taxon>Actinomycetes</taxon>
        <taxon>Micrococcales</taxon>
        <taxon>Micrococcaceae</taxon>
        <taxon>Arthrobacter</taxon>
    </lineage>
</organism>
<name>A0ABP9S3T1_9MICC</name>
<dbReference type="Pfam" id="PF00356">
    <property type="entry name" value="LacI"/>
    <property type="match status" value="1"/>
</dbReference>
<sequence length="327" mass="34382">MDVAERAGVSKSLVSLVLRDSPRVSDERRQRVLKAVEEMGFELNLAARSLATRDSGTIGVLVSDMHNPWAFDVADAARTVLEEAGHTVLFSAVTAAGRGVDQSILQAFRDLRVAGLLVVGTVPDKAPFSRAVSGGAVVFAGGGPDYIDTADIVRSDDALGMSMVVEHLIAQGHENIVHLGGLGGSVGRERVDGYSAAMEEHGLARYIRVVDADFFQESGYVAAQRALSSRSTHQRPTALACINDLAAFGAMTAADERGVEIAVTGYDNIALGAMPRLGLTTVDPDSSTIGVTGATTLLERIHGEGSGFVHHSVTPHLVVRKSSLLGL</sequence>
<evidence type="ECO:0000256" key="4">
    <source>
        <dbReference type="ARBA" id="ARBA00023163"/>
    </source>
</evidence>
<dbReference type="InterPro" id="IPR000843">
    <property type="entry name" value="HTH_LacI"/>
</dbReference>
<evidence type="ECO:0000256" key="2">
    <source>
        <dbReference type="ARBA" id="ARBA00023015"/>
    </source>
</evidence>
<dbReference type="SMART" id="SM00354">
    <property type="entry name" value="HTH_LACI"/>
    <property type="match status" value="1"/>
</dbReference>
<dbReference type="Pfam" id="PF13377">
    <property type="entry name" value="Peripla_BP_3"/>
    <property type="match status" value="1"/>
</dbReference>
<keyword evidence="4" id="KW-0804">Transcription</keyword>
<comment type="caution">
    <text evidence="6">The sequence shown here is derived from an EMBL/GenBank/DDBJ whole genome shotgun (WGS) entry which is preliminary data.</text>
</comment>
<dbReference type="PROSITE" id="PS50932">
    <property type="entry name" value="HTH_LACI_2"/>
    <property type="match status" value="1"/>
</dbReference>
<keyword evidence="2" id="KW-0805">Transcription regulation</keyword>
<dbReference type="InterPro" id="IPR046335">
    <property type="entry name" value="LacI/GalR-like_sensor"/>
</dbReference>
<protein>
    <submittedName>
        <fullName evidence="6">LacI family DNA-binding transcriptional regulator</fullName>
    </submittedName>
</protein>
<dbReference type="PANTHER" id="PTHR30146">
    <property type="entry name" value="LACI-RELATED TRANSCRIPTIONAL REPRESSOR"/>
    <property type="match status" value="1"/>
</dbReference>
<dbReference type="CDD" id="cd01392">
    <property type="entry name" value="HTH_LacI"/>
    <property type="match status" value="1"/>
</dbReference>
<keyword evidence="1" id="KW-0678">Repressor</keyword>
<dbReference type="Gene3D" id="3.40.50.2300">
    <property type="match status" value="2"/>
</dbReference>
<dbReference type="Proteomes" id="UP001500200">
    <property type="component" value="Unassembled WGS sequence"/>
</dbReference>
<dbReference type="SUPFAM" id="SSF53822">
    <property type="entry name" value="Periplasmic binding protein-like I"/>
    <property type="match status" value="1"/>
</dbReference>
<evidence type="ECO:0000313" key="7">
    <source>
        <dbReference type="Proteomes" id="UP001500200"/>
    </source>
</evidence>
<keyword evidence="3 6" id="KW-0238">DNA-binding</keyword>
<evidence type="ECO:0000259" key="5">
    <source>
        <dbReference type="PROSITE" id="PS50932"/>
    </source>
</evidence>
<dbReference type="CDD" id="cd06267">
    <property type="entry name" value="PBP1_LacI_sugar_binding-like"/>
    <property type="match status" value="1"/>
</dbReference>
<evidence type="ECO:0000256" key="1">
    <source>
        <dbReference type="ARBA" id="ARBA00022491"/>
    </source>
</evidence>
<dbReference type="PANTHER" id="PTHR30146:SF148">
    <property type="entry name" value="HTH-TYPE TRANSCRIPTIONAL REPRESSOR PURR-RELATED"/>
    <property type="match status" value="1"/>
</dbReference>
<dbReference type="GO" id="GO:0003677">
    <property type="term" value="F:DNA binding"/>
    <property type="evidence" value="ECO:0007669"/>
    <property type="project" value="UniProtKB-KW"/>
</dbReference>
<proteinExistence type="predicted"/>
<accession>A0ABP9S3T1</accession>
<dbReference type="InterPro" id="IPR010982">
    <property type="entry name" value="Lambda_DNA-bd_dom_sf"/>
</dbReference>
<keyword evidence="7" id="KW-1185">Reference proteome</keyword>
<reference evidence="7" key="1">
    <citation type="journal article" date="2019" name="Int. J. Syst. Evol. Microbiol.">
        <title>The Global Catalogue of Microorganisms (GCM) 10K type strain sequencing project: providing services to taxonomists for standard genome sequencing and annotation.</title>
        <authorList>
            <consortium name="The Broad Institute Genomics Platform"/>
            <consortium name="The Broad Institute Genome Sequencing Center for Infectious Disease"/>
            <person name="Wu L."/>
            <person name="Ma J."/>
        </authorList>
    </citation>
    <scope>NUCLEOTIDE SEQUENCE [LARGE SCALE GENOMIC DNA]</scope>
    <source>
        <strain evidence="7">JCM 18514</strain>
    </source>
</reference>
<feature type="domain" description="HTH lacI-type" evidence="5">
    <location>
        <begin position="1"/>
        <end position="52"/>
    </location>
</feature>
<dbReference type="Gene3D" id="1.10.260.40">
    <property type="entry name" value="lambda repressor-like DNA-binding domains"/>
    <property type="match status" value="1"/>
</dbReference>
<gene>
    <name evidence="6" type="ORF">GCM10023346_07740</name>
</gene>